<evidence type="ECO:0000256" key="1">
    <source>
        <dbReference type="SAM" id="SignalP"/>
    </source>
</evidence>
<dbReference type="AlphaFoldDB" id="A0A2P5BTA9"/>
<feature type="signal peptide" evidence="1">
    <location>
        <begin position="1"/>
        <end position="20"/>
    </location>
</feature>
<comment type="caution">
    <text evidence="2">The sequence shown here is derived from an EMBL/GenBank/DDBJ whole genome shotgun (WGS) entry which is preliminary data.</text>
</comment>
<gene>
    <name evidence="2" type="ORF">TorRG33x02_309830</name>
</gene>
<evidence type="ECO:0000313" key="2">
    <source>
        <dbReference type="EMBL" id="PON52049.1"/>
    </source>
</evidence>
<name>A0A2P5BTA9_TREOI</name>
<sequence length="52" mass="5771">KRALFFLSFLIASLSLVSVALNFSLKECSISRKCSFSILFLRSGECPNLGQQ</sequence>
<proteinExistence type="predicted"/>
<dbReference type="Proteomes" id="UP000237000">
    <property type="component" value="Unassembled WGS sequence"/>
</dbReference>
<keyword evidence="3" id="KW-1185">Reference proteome</keyword>
<accession>A0A2P5BTA9</accession>
<keyword evidence="1" id="KW-0732">Signal</keyword>
<organism evidence="2 3">
    <name type="scientific">Trema orientale</name>
    <name type="common">Charcoal tree</name>
    <name type="synonym">Celtis orientalis</name>
    <dbReference type="NCBI Taxonomy" id="63057"/>
    <lineage>
        <taxon>Eukaryota</taxon>
        <taxon>Viridiplantae</taxon>
        <taxon>Streptophyta</taxon>
        <taxon>Embryophyta</taxon>
        <taxon>Tracheophyta</taxon>
        <taxon>Spermatophyta</taxon>
        <taxon>Magnoliopsida</taxon>
        <taxon>eudicotyledons</taxon>
        <taxon>Gunneridae</taxon>
        <taxon>Pentapetalae</taxon>
        <taxon>rosids</taxon>
        <taxon>fabids</taxon>
        <taxon>Rosales</taxon>
        <taxon>Cannabaceae</taxon>
        <taxon>Trema</taxon>
    </lineage>
</organism>
<feature type="non-terminal residue" evidence="2">
    <location>
        <position position="1"/>
    </location>
</feature>
<dbReference type="EMBL" id="JXTC01000465">
    <property type="protein sequence ID" value="PON52049.1"/>
    <property type="molecule type" value="Genomic_DNA"/>
</dbReference>
<reference evidence="3" key="1">
    <citation type="submission" date="2016-06" db="EMBL/GenBank/DDBJ databases">
        <title>Parallel loss of symbiosis genes in relatives of nitrogen-fixing non-legume Parasponia.</title>
        <authorList>
            <person name="Van Velzen R."/>
            <person name="Holmer R."/>
            <person name="Bu F."/>
            <person name="Rutten L."/>
            <person name="Van Zeijl A."/>
            <person name="Liu W."/>
            <person name="Santuari L."/>
            <person name="Cao Q."/>
            <person name="Sharma T."/>
            <person name="Shen D."/>
            <person name="Roswanjaya Y."/>
            <person name="Wardhani T."/>
            <person name="Kalhor M.S."/>
            <person name="Jansen J."/>
            <person name="Van den Hoogen J."/>
            <person name="Gungor B."/>
            <person name="Hartog M."/>
            <person name="Hontelez J."/>
            <person name="Verver J."/>
            <person name="Yang W.-C."/>
            <person name="Schijlen E."/>
            <person name="Repin R."/>
            <person name="Schilthuizen M."/>
            <person name="Schranz E."/>
            <person name="Heidstra R."/>
            <person name="Miyata K."/>
            <person name="Fedorova E."/>
            <person name="Kohlen W."/>
            <person name="Bisseling T."/>
            <person name="Smit S."/>
            <person name="Geurts R."/>
        </authorList>
    </citation>
    <scope>NUCLEOTIDE SEQUENCE [LARGE SCALE GENOMIC DNA]</scope>
    <source>
        <strain evidence="3">cv. RG33-2</strain>
    </source>
</reference>
<dbReference type="InParanoid" id="A0A2P5BTA9"/>
<evidence type="ECO:0000313" key="3">
    <source>
        <dbReference type="Proteomes" id="UP000237000"/>
    </source>
</evidence>
<feature type="chain" id="PRO_5015171584" evidence="1">
    <location>
        <begin position="21"/>
        <end position="52"/>
    </location>
</feature>
<protein>
    <submittedName>
        <fullName evidence="2">Uncharacterized protein</fullName>
    </submittedName>
</protein>